<evidence type="ECO:0000313" key="3">
    <source>
        <dbReference type="Proteomes" id="UP000481153"/>
    </source>
</evidence>
<dbReference type="VEuPathDB" id="FungiDB:AeMF1_003669"/>
<feature type="transmembrane region" description="Helical" evidence="1">
    <location>
        <begin position="6"/>
        <end position="28"/>
    </location>
</feature>
<dbReference type="Gene3D" id="1.20.120.1630">
    <property type="match status" value="1"/>
</dbReference>
<proteinExistence type="predicted"/>
<keyword evidence="1" id="KW-0472">Membrane</keyword>
<dbReference type="GO" id="GO:0016020">
    <property type="term" value="C:membrane"/>
    <property type="evidence" value="ECO:0007669"/>
    <property type="project" value="TreeGrafter"/>
</dbReference>
<comment type="caution">
    <text evidence="2">The sequence shown here is derived from an EMBL/GenBank/DDBJ whole genome shotgun (WGS) entry which is preliminary data.</text>
</comment>
<reference evidence="2 3" key="1">
    <citation type="submission" date="2019-07" db="EMBL/GenBank/DDBJ databases">
        <title>Genomics analysis of Aphanomyces spp. identifies a new class of oomycete effector associated with host adaptation.</title>
        <authorList>
            <person name="Gaulin E."/>
        </authorList>
    </citation>
    <scope>NUCLEOTIDE SEQUENCE [LARGE SCALE GENOMIC DNA]</scope>
    <source>
        <strain evidence="2 3">ATCC 201684</strain>
    </source>
</reference>
<keyword evidence="1" id="KW-1133">Transmembrane helix</keyword>
<keyword evidence="1" id="KW-0812">Transmembrane</keyword>
<dbReference type="PROSITE" id="PS50244">
    <property type="entry name" value="S5A_REDUCTASE"/>
    <property type="match status" value="1"/>
</dbReference>
<keyword evidence="3" id="KW-1185">Reference proteome</keyword>
<sequence length="309" mass="35349">MPFSSFAADAIVLNAAFQLTWMTIMYIINMACTNGSMVDFGWPSGFTVMAVWYLMMGTGAWIHRAVLSSMYIVCGARFIMRGHLTQEDHRWNHWRNYWTTQGGFFGIKSVPINFFCFYHCQSLTNIFFMAVPLHVAATNPSPVLSAWEHIGIGVWIAGFVIENIADMQLTAWKAANRSRGGVMRDGLWRYSRHPNYFGEFCLWVAYAVMTLPEATPSQAVLLLLLPGVAYFYLVYFTGAWMAEQVSLKKRGDEYAKYQAETSLFFPRQQGHHLDNFAWKWSFLGASIHEEHTHTPCLSPTPTHLFEFLV</sequence>
<feature type="transmembrane region" description="Helical" evidence="1">
    <location>
        <begin position="220"/>
        <end position="242"/>
    </location>
</feature>
<feature type="transmembrane region" description="Helical" evidence="1">
    <location>
        <begin position="40"/>
        <end position="55"/>
    </location>
</feature>
<evidence type="ECO:0000313" key="2">
    <source>
        <dbReference type="EMBL" id="KAF0742992.1"/>
    </source>
</evidence>
<dbReference type="PANTHER" id="PTHR32251">
    <property type="entry name" value="3-OXO-5-ALPHA-STEROID 4-DEHYDROGENASE"/>
    <property type="match status" value="1"/>
</dbReference>
<accession>A0A6G0XRP2</accession>
<dbReference type="Proteomes" id="UP000481153">
    <property type="component" value="Unassembled WGS sequence"/>
</dbReference>
<organism evidence="2 3">
    <name type="scientific">Aphanomyces euteiches</name>
    <dbReference type="NCBI Taxonomy" id="100861"/>
    <lineage>
        <taxon>Eukaryota</taxon>
        <taxon>Sar</taxon>
        <taxon>Stramenopiles</taxon>
        <taxon>Oomycota</taxon>
        <taxon>Saprolegniomycetes</taxon>
        <taxon>Saprolegniales</taxon>
        <taxon>Verrucalvaceae</taxon>
        <taxon>Aphanomyces</taxon>
    </lineage>
</organism>
<gene>
    <name evidence="2" type="ORF">Ae201684_002056</name>
</gene>
<dbReference type="AlphaFoldDB" id="A0A6G0XRP2"/>
<dbReference type="PANTHER" id="PTHR32251:SF23">
    <property type="entry name" value="3-OXO-5-ALPHA-STEROID 4-DEHYDROGENASE (DUF1295)"/>
    <property type="match status" value="1"/>
</dbReference>
<evidence type="ECO:0000256" key="1">
    <source>
        <dbReference type="SAM" id="Phobius"/>
    </source>
</evidence>
<protein>
    <submittedName>
        <fullName evidence="2">Uncharacterized protein</fullName>
    </submittedName>
</protein>
<dbReference type="InterPro" id="IPR010721">
    <property type="entry name" value="UstE-like"/>
</dbReference>
<name>A0A6G0XRP2_9STRA</name>
<dbReference type="EMBL" id="VJMJ01000022">
    <property type="protein sequence ID" value="KAF0742992.1"/>
    <property type="molecule type" value="Genomic_DNA"/>
</dbReference>
<dbReference type="Pfam" id="PF06966">
    <property type="entry name" value="DUF1295"/>
    <property type="match status" value="1"/>
</dbReference>